<keyword evidence="2" id="KW-1185">Reference proteome</keyword>
<gene>
    <name evidence="1" type="ORF">BT0_P14</name>
</gene>
<organism evidence="1 2">
    <name type="scientific">Borrelia turicatae (strain 91E135)</name>
    <dbReference type="NCBI Taxonomy" id="314724"/>
    <lineage>
        <taxon>Bacteria</taxon>
        <taxon>Pseudomonadati</taxon>
        <taxon>Spirochaetota</taxon>
        <taxon>Spirochaetia</taxon>
        <taxon>Spirochaetales</taxon>
        <taxon>Borreliaceae</taxon>
        <taxon>Borrelia</taxon>
    </lineage>
</organism>
<dbReference type="Proteomes" id="UP000001205">
    <property type="component" value="Plasmid cp31"/>
</dbReference>
<geneLocation type="plasmid" evidence="1 2">
    <name>cp31</name>
</geneLocation>
<accession>A0ABF7QZU8</accession>
<keyword evidence="1" id="KW-0614">Plasmid</keyword>
<evidence type="ECO:0000313" key="1">
    <source>
        <dbReference type="EMBL" id="ASJ27602.1"/>
    </source>
</evidence>
<dbReference type="Pfam" id="PF05537">
    <property type="entry name" value="DUF759"/>
    <property type="match status" value="1"/>
</dbReference>
<dbReference type="RefSeq" id="WP_088895067.1">
    <property type="nucleotide sequence ID" value="NZ_CP019362.1"/>
</dbReference>
<dbReference type="KEGG" id="btu:BT0_P14"/>
<dbReference type="EMBL" id="CP019362">
    <property type="protein sequence ID" value="ASJ27602.1"/>
    <property type="molecule type" value="Genomic_DNA"/>
</dbReference>
<dbReference type="AlphaFoldDB" id="A0ABF7QZU8"/>
<proteinExistence type="predicted"/>
<name>A0ABF7QZU8_BORT9</name>
<protein>
    <submittedName>
        <fullName evidence="1">Uncharacterized protein</fullName>
    </submittedName>
</protein>
<evidence type="ECO:0000313" key="2">
    <source>
        <dbReference type="Proteomes" id="UP000001205"/>
    </source>
</evidence>
<sequence>MNDTKFTIKFKGVLDHASTRKSLEQDIAKLERLIKPKRSHLKSTRDILKHNLYEKKRELAKQKKYERLRESVEKFRLTKTKKLIKLGYTFEDARRKAFKHSLMSTKERRRLEYEDLKRGEHKATTLNKTVQSSILKGASILKIAAGTALGNAVSSGASGIFSYAKKSLEENAKLSKTHAITSKVFTTGEKKSLSHMLKGFSGFERDLEREDFLNLAGIIRKELEFLGQNNDNNLKKAVEFAAKLKSTGVVDDTNSAIAAVVEFLQGKSGPLYDIMSSFKEFTGKYNERAAMEYDILAPGQALDYRSHKLKEVINDWNSLKFPTYSSSTEEAKSSLEKLNDTGSKLTAKVLEPLVTSLNKILDWASTFNFQTHVIEPLIKGIKSIFSLDALIARLKAILPKFLGGDSGESLAKLKTEEDSSIRTP</sequence>
<dbReference type="InterPro" id="IPR008478">
    <property type="entry name" value="DUF759_BOR_spp"/>
</dbReference>
<reference evidence="1 2" key="1">
    <citation type="submission" date="2017-01" db="EMBL/GenBank/DDBJ databases">
        <title>Reassembled and rearranged: the organization and evolution of antigen-encoding plasmids in two relapsing fever Borrelia species.</title>
        <authorList>
            <person name="Barbour A.G."/>
            <person name="Dai Q."/>
            <person name="Miller S.C."/>
            <person name="Porcella S.F."/>
            <person name="Schwan T.G."/>
            <person name="Lopez J.E."/>
        </authorList>
    </citation>
    <scope>NUCLEOTIDE SEQUENCE [LARGE SCALE GENOMIC DNA]</scope>
    <source>
        <strain evidence="1 2">91E135</strain>
        <plasmid evidence="1 2">cp31</plasmid>
    </source>
</reference>